<name>A0ACC2KHR7_PERAE</name>
<keyword evidence="2" id="KW-1185">Reference proteome</keyword>
<dbReference type="Proteomes" id="UP001234297">
    <property type="component" value="Chromosome 9"/>
</dbReference>
<accession>A0ACC2KHR7</accession>
<reference evidence="1 2" key="1">
    <citation type="journal article" date="2022" name="Hortic Res">
        <title>A haplotype resolved chromosomal level avocado genome allows analysis of novel avocado genes.</title>
        <authorList>
            <person name="Nath O."/>
            <person name="Fletcher S.J."/>
            <person name="Hayward A."/>
            <person name="Shaw L.M."/>
            <person name="Masouleh A.K."/>
            <person name="Furtado A."/>
            <person name="Henry R.J."/>
            <person name="Mitter N."/>
        </authorList>
    </citation>
    <scope>NUCLEOTIDE SEQUENCE [LARGE SCALE GENOMIC DNA]</scope>
    <source>
        <strain evidence="2">cv. Hass</strain>
    </source>
</reference>
<evidence type="ECO:0000313" key="2">
    <source>
        <dbReference type="Proteomes" id="UP001234297"/>
    </source>
</evidence>
<dbReference type="EMBL" id="CM056817">
    <property type="protein sequence ID" value="KAJ8620626.1"/>
    <property type="molecule type" value="Genomic_DNA"/>
</dbReference>
<proteinExistence type="predicted"/>
<comment type="caution">
    <text evidence="1">The sequence shown here is derived from an EMBL/GenBank/DDBJ whole genome shotgun (WGS) entry which is preliminary data.</text>
</comment>
<gene>
    <name evidence="1" type="ORF">MRB53_029155</name>
</gene>
<evidence type="ECO:0000313" key="1">
    <source>
        <dbReference type="EMBL" id="KAJ8620626.1"/>
    </source>
</evidence>
<organism evidence="1 2">
    <name type="scientific">Persea americana</name>
    <name type="common">Avocado</name>
    <dbReference type="NCBI Taxonomy" id="3435"/>
    <lineage>
        <taxon>Eukaryota</taxon>
        <taxon>Viridiplantae</taxon>
        <taxon>Streptophyta</taxon>
        <taxon>Embryophyta</taxon>
        <taxon>Tracheophyta</taxon>
        <taxon>Spermatophyta</taxon>
        <taxon>Magnoliopsida</taxon>
        <taxon>Magnoliidae</taxon>
        <taxon>Laurales</taxon>
        <taxon>Lauraceae</taxon>
        <taxon>Persea</taxon>
    </lineage>
</organism>
<protein>
    <submittedName>
        <fullName evidence="1">Uncharacterized protein</fullName>
    </submittedName>
</protein>
<sequence length="256" mass="28807">MTSYFPLPPGFQFNPSHLELLKYYLQKKVLGEQLPSDAVIEGEVYGDDARLPEAGDIGDRELHMFVKIKKNQNGTKTKRMTKNGFWKVTGNKKEIKDESGVHIGTMRSLSEGWVLCKIKQSNRSPERPNSQEEEEEEEGDGLTSRPTASPALQGIGNRSSNLVIDGMECFDMDGIWVSMENNQAMAECPFEPAGGPSHMCPVQWFDQSLAMMGTPTLRPTEPPTLGGIDYNYENDDGWANMNNENFFNECLDYTYE</sequence>